<keyword evidence="5" id="KW-0805">Transcription regulation</keyword>
<organism evidence="7 8">
    <name type="scientific">Candidatus Fimadaptatus faecigallinarum</name>
    <dbReference type="NCBI Taxonomy" id="2840814"/>
    <lineage>
        <taxon>Bacteria</taxon>
        <taxon>Bacillati</taxon>
        <taxon>Bacillota</taxon>
        <taxon>Clostridia</taxon>
        <taxon>Eubacteriales</taxon>
        <taxon>Candidatus Fimadaptatus</taxon>
    </lineage>
</organism>
<dbReference type="HAMAP" id="MF_00978">
    <property type="entry name" value="Bifunct_BirA"/>
    <property type="match status" value="1"/>
</dbReference>
<keyword evidence="2 5" id="KW-0547">Nucleotide-binding</keyword>
<evidence type="ECO:0000313" key="7">
    <source>
        <dbReference type="EMBL" id="HIU46813.1"/>
    </source>
</evidence>
<dbReference type="EMBL" id="DVNK01000038">
    <property type="protein sequence ID" value="HIU46813.1"/>
    <property type="molecule type" value="Genomic_DNA"/>
</dbReference>
<gene>
    <name evidence="5" type="primary">birA</name>
    <name evidence="7" type="ORF">IAC59_06105</name>
</gene>
<keyword evidence="5" id="KW-0804">Transcription</keyword>
<dbReference type="InterPro" id="IPR013196">
    <property type="entry name" value="HTH_11"/>
</dbReference>
<reference evidence="7" key="2">
    <citation type="journal article" date="2021" name="PeerJ">
        <title>Extensive microbial diversity within the chicken gut microbiome revealed by metagenomics and culture.</title>
        <authorList>
            <person name="Gilroy R."/>
            <person name="Ravi A."/>
            <person name="Getino M."/>
            <person name="Pursley I."/>
            <person name="Horton D.L."/>
            <person name="Alikhan N.F."/>
            <person name="Baker D."/>
            <person name="Gharbi K."/>
            <person name="Hall N."/>
            <person name="Watson M."/>
            <person name="Adriaenssens E.M."/>
            <person name="Foster-Nyarko E."/>
            <person name="Jarju S."/>
            <person name="Secka A."/>
            <person name="Antonio M."/>
            <person name="Oren A."/>
            <person name="Chaudhuri R.R."/>
            <person name="La Ragione R."/>
            <person name="Hildebrand F."/>
            <person name="Pallen M.J."/>
        </authorList>
    </citation>
    <scope>NUCLEOTIDE SEQUENCE</scope>
    <source>
        <strain evidence="7">ChiSxjej2B14-8506</strain>
    </source>
</reference>
<evidence type="ECO:0000256" key="2">
    <source>
        <dbReference type="ARBA" id="ARBA00022741"/>
    </source>
</evidence>
<dbReference type="InterPro" id="IPR003142">
    <property type="entry name" value="BPL_C"/>
</dbReference>
<keyword evidence="5" id="KW-0678">Repressor</keyword>
<comment type="similarity">
    <text evidence="5">Belongs to the biotin--protein ligase family.</text>
</comment>
<evidence type="ECO:0000256" key="5">
    <source>
        <dbReference type="HAMAP-Rule" id="MF_00978"/>
    </source>
</evidence>
<dbReference type="SUPFAM" id="SSF50037">
    <property type="entry name" value="C-terminal domain of transcriptional repressors"/>
    <property type="match status" value="1"/>
</dbReference>
<proteinExistence type="inferred from homology"/>
<dbReference type="GO" id="GO:0004077">
    <property type="term" value="F:biotin--[biotin carboxyl-carrier protein] ligase activity"/>
    <property type="evidence" value="ECO:0007669"/>
    <property type="project" value="UniProtKB-UniRule"/>
</dbReference>
<dbReference type="AlphaFoldDB" id="A0A9D1LRR2"/>
<dbReference type="GO" id="GO:0005524">
    <property type="term" value="F:ATP binding"/>
    <property type="evidence" value="ECO:0007669"/>
    <property type="project" value="UniProtKB-UniRule"/>
</dbReference>
<keyword evidence="3 5" id="KW-0067">ATP-binding</keyword>
<feature type="DNA-binding region" description="H-T-H motif" evidence="5">
    <location>
        <begin position="22"/>
        <end position="41"/>
    </location>
</feature>
<feature type="domain" description="BPL/LPL catalytic" evidence="6">
    <location>
        <begin position="62"/>
        <end position="261"/>
    </location>
</feature>
<dbReference type="Pfam" id="PF08279">
    <property type="entry name" value="HTH_11"/>
    <property type="match status" value="1"/>
</dbReference>
<dbReference type="GO" id="GO:0016740">
    <property type="term" value="F:transferase activity"/>
    <property type="evidence" value="ECO:0007669"/>
    <property type="project" value="UniProtKB-ARBA"/>
</dbReference>
<dbReference type="SUPFAM" id="SSF46785">
    <property type="entry name" value="Winged helix' DNA-binding domain"/>
    <property type="match status" value="1"/>
</dbReference>
<dbReference type="Gene3D" id="1.10.10.10">
    <property type="entry name" value="Winged helix-like DNA-binding domain superfamily/Winged helix DNA-binding domain"/>
    <property type="match status" value="1"/>
</dbReference>
<dbReference type="GO" id="GO:0003677">
    <property type="term" value="F:DNA binding"/>
    <property type="evidence" value="ECO:0007669"/>
    <property type="project" value="UniProtKB-UniRule"/>
</dbReference>
<evidence type="ECO:0000313" key="8">
    <source>
        <dbReference type="Proteomes" id="UP000824123"/>
    </source>
</evidence>
<feature type="binding site" evidence="5">
    <location>
        <begin position="121"/>
        <end position="123"/>
    </location>
    <ligand>
        <name>biotin</name>
        <dbReference type="ChEBI" id="CHEBI:57586"/>
    </ligand>
</feature>
<dbReference type="GO" id="GO:0006355">
    <property type="term" value="P:regulation of DNA-templated transcription"/>
    <property type="evidence" value="ECO:0007669"/>
    <property type="project" value="UniProtKB-UniRule"/>
</dbReference>
<dbReference type="InterPro" id="IPR045864">
    <property type="entry name" value="aa-tRNA-synth_II/BPL/LPL"/>
</dbReference>
<comment type="catalytic activity">
    <reaction evidence="5">
        <text>biotin + L-lysyl-[protein] + ATP = N(6)-biotinyl-L-lysyl-[protein] + AMP + diphosphate + H(+)</text>
        <dbReference type="Rhea" id="RHEA:11756"/>
        <dbReference type="Rhea" id="RHEA-COMP:9752"/>
        <dbReference type="Rhea" id="RHEA-COMP:10505"/>
        <dbReference type="ChEBI" id="CHEBI:15378"/>
        <dbReference type="ChEBI" id="CHEBI:29969"/>
        <dbReference type="ChEBI" id="CHEBI:30616"/>
        <dbReference type="ChEBI" id="CHEBI:33019"/>
        <dbReference type="ChEBI" id="CHEBI:57586"/>
        <dbReference type="ChEBI" id="CHEBI:83144"/>
        <dbReference type="ChEBI" id="CHEBI:456215"/>
        <dbReference type="EC" id="6.3.4.15"/>
    </reaction>
</comment>
<evidence type="ECO:0000256" key="3">
    <source>
        <dbReference type="ARBA" id="ARBA00022840"/>
    </source>
</evidence>
<dbReference type="InterPro" id="IPR036390">
    <property type="entry name" value="WH_DNA-bd_sf"/>
</dbReference>
<comment type="function">
    <text evidence="5">Acts both as a biotin--[acetyl-CoA-carboxylase] ligase and a repressor.</text>
</comment>
<dbReference type="PANTHER" id="PTHR12835">
    <property type="entry name" value="BIOTIN PROTEIN LIGASE"/>
    <property type="match status" value="1"/>
</dbReference>
<keyword evidence="1 5" id="KW-0436">Ligase</keyword>
<sequence length="331" mass="35914">MNGGVHDEYILNRLMQGGAVSGEALSRELGVSRAAVWKDVLHLREAGWHIDASPRVGYHLVSPEDGLLPMDVYAGLDTQRYGRTAEYHVELDSTNVRAKQWAQQGAPDGALVVAETQTAGRGRLARKWISPAGMGIYMSLIMKLNVPMQQLARAMPAVPLGVCRGLSEFSDDAVRIKWPNDIVCAGRKVCGMLLEAQAGVDGVDWLIAGIGINAHQRIEDFPPEVQATAASIDMLTGRRCVRAEVLRAVLREIERCADMFISGRGDALMEEYSRASATLGRRVRVLAGDGEFEAEALRIADDGALIVRLDDGAERAVYAGDVSVRGLMGYV</sequence>
<dbReference type="InterPro" id="IPR030855">
    <property type="entry name" value="Bifunct_BirA"/>
</dbReference>
<name>A0A9D1LRR2_9FIRM</name>
<dbReference type="GO" id="GO:0009249">
    <property type="term" value="P:protein lipoylation"/>
    <property type="evidence" value="ECO:0007669"/>
    <property type="project" value="UniProtKB-ARBA"/>
</dbReference>
<protein>
    <recommendedName>
        <fullName evidence="5">Bifunctional ligase/repressor BirA</fullName>
    </recommendedName>
    <alternativeName>
        <fullName evidence="5">Biotin--[acetyl-CoA-carboxylase] ligase</fullName>
        <ecNumber evidence="5">6.3.4.15</ecNumber>
    </alternativeName>
    <alternativeName>
        <fullName evidence="5">Biotin--protein ligase</fullName>
    </alternativeName>
    <alternativeName>
        <fullName evidence="5">Biotin-[acetyl-CoA carboxylase] synthetase</fullName>
    </alternativeName>
</protein>
<keyword evidence="5" id="KW-0238">DNA-binding</keyword>
<accession>A0A9D1LRR2</accession>
<feature type="binding site" evidence="5">
    <location>
        <position position="117"/>
    </location>
    <ligand>
        <name>biotin</name>
        <dbReference type="ChEBI" id="CHEBI:57586"/>
    </ligand>
</feature>
<dbReference type="InterPro" id="IPR004408">
    <property type="entry name" value="Biotin_CoA_COase_ligase"/>
</dbReference>
<evidence type="ECO:0000259" key="6">
    <source>
        <dbReference type="PROSITE" id="PS51733"/>
    </source>
</evidence>
<feature type="binding site" evidence="5">
    <location>
        <position position="188"/>
    </location>
    <ligand>
        <name>biotin</name>
        <dbReference type="ChEBI" id="CHEBI:57586"/>
    </ligand>
</feature>
<dbReference type="InterPro" id="IPR008988">
    <property type="entry name" value="Transcriptional_repressor_C"/>
</dbReference>
<dbReference type="NCBIfam" id="TIGR00121">
    <property type="entry name" value="birA_ligase"/>
    <property type="match status" value="1"/>
</dbReference>
<dbReference type="Proteomes" id="UP000824123">
    <property type="component" value="Unassembled WGS sequence"/>
</dbReference>
<dbReference type="GO" id="GO:0005737">
    <property type="term" value="C:cytoplasm"/>
    <property type="evidence" value="ECO:0007669"/>
    <property type="project" value="TreeGrafter"/>
</dbReference>
<dbReference type="EC" id="6.3.4.15" evidence="5"/>
<dbReference type="InterPro" id="IPR036388">
    <property type="entry name" value="WH-like_DNA-bd_sf"/>
</dbReference>
<dbReference type="PANTHER" id="PTHR12835:SF5">
    <property type="entry name" value="BIOTIN--PROTEIN LIGASE"/>
    <property type="match status" value="1"/>
</dbReference>
<keyword evidence="4 5" id="KW-0092">Biotin</keyword>
<evidence type="ECO:0000256" key="1">
    <source>
        <dbReference type="ARBA" id="ARBA00022598"/>
    </source>
</evidence>
<dbReference type="Pfam" id="PF03099">
    <property type="entry name" value="BPL_LplA_LipB"/>
    <property type="match status" value="1"/>
</dbReference>
<dbReference type="Pfam" id="PF02237">
    <property type="entry name" value="BPL_C"/>
    <property type="match status" value="1"/>
</dbReference>
<dbReference type="CDD" id="cd16442">
    <property type="entry name" value="BPL"/>
    <property type="match status" value="1"/>
</dbReference>
<comment type="caution">
    <text evidence="7">The sequence shown here is derived from an EMBL/GenBank/DDBJ whole genome shotgun (WGS) entry which is preliminary data.</text>
</comment>
<feature type="binding site" evidence="5">
    <location>
        <begin position="93"/>
        <end position="95"/>
    </location>
    <ligand>
        <name>biotin</name>
        <dbReference type="ChEBI" id="CHEBI:57586"/>
    </ligand>
</feature>
<dbReference type="PROSITE" id="PS51733">
    <property type="entry name" value="BPL_LPL_CATALYTIC"/>
    <property type="match status" value="1"/>
</dbReference>
<evidence type="ECO:0000256" key="4">
    <source>
        <dbReference type="ARBA" id="ARBA00023267"/>
    </source>
</evidence>
<dbReference type="InterPro" id="IPR004143">
    <property type="entry name" value="BPL_LPL_catalytic"/>
</dbReference>
<reference evidence="7" key="1">
    <citation type="submission" date="2020-10" db="EMBL/GenBank/DDBJ databases">
        <authorList>
            <person name="Gilroy R."/>
        </authorList>
    </citation>
    <scope>NUCLEOTIDE SEQUENCE</scope>
    <source>
        <strain evidence="7">ChiSxjej2B14-8506</strain>
    </source>
</reference>
<dbReference type="Gene3D" id="2.30.30.100">
    <property type="match status" value="1"/>
</dbReference>
<dbReference type="Gene3D" id="3.30.930.10">
    <property type="entry name" value="Bira Bifunctional Protein, Domain 2"/>
    <property type="match status" value="1"/>
</dbReference>
<dbReference type="SUPFAM" id="SSF55681">
    <property type="entry name" value="Class II aaRS and biotin synthetases"/>
    <property type="match status" value="1"/>
</dbReference>